<dbReference type="Proteomes" id="UP000664132">
    <property type="component" value="Unassembled WGS sequence"/>
</dbReference>
<proteinExistence type="inferred from homology"/>
<evidence type="ECO:0000259" key="3">
    <source>
        <dbReference type="Pfam" id="PF05368"/>
    </source>
</evidence>
<evidence type="ECO:0000256" key="1">
    <source>
        <dbReference type="ARBA" id="ARBA00006328"/>
    </source>
</evidence>
<dbReference type="InterPro" id="IPR051164">
    <property type="entry name" value="NmrA-like_oxidored"/>
</dbReference>
<comment type="similarity">
    <text evidence="1">Belongs to the NmrA-type oxidoreductase family.</text>
</comment>
<reference evidence="4" key="1">
    <citation type="submission" date="2021-02" db="EMBL/GenBank/DDBJ databases">
        <title>Genome sequence Cadophora malorum strain M34.</title>
        <authorList>
            <person name="Stefanovic E."/>
            <person name="Vu D."/>
            <person name="Scully C."/>
            <person name="Dijksterhuis J."/>
            <person name="Roader J."/>
            <person name="Houbraken J."/>
        </authorList>
    </citation>
    <scope>NUCLEOTIDE SEQUENCE</scope>
    <source>
        <strain evidence="4">M34</strain>
    </source>
</reference>
<dbReference type="InterPro" id="IPR036291">
    <property type="entry name" value="NAD(P)-bd_dom_sf"/>
</dbReference>
<protein>
    <recommendedName>
        <fullName evidence="3">NmrA-like domain-containing protein</fullName>
    </recommendedName>
</protein>
<dbReference type="CDD" id="cd05251">
    <property type="entry name" value="NmrA_like_SDR_a"/>
    <property type="match status" value="1"/>
</dbReference>
<dbReference type="GO" id="GO:0005634">
    <property type="term" value="C:nucleus"/>
    <property type="evidence" value="ECO:0007669"/>
    <property type="project" value="TreeGrafter"/>
</dbReference>
<comment type="caution">
    <text evidence="4">The sequence shown here is derived from an EMBL/GenBank/DDBJ whole genome shotgun (WGS) entry which is preliminary data.</text>
</comment>
<dbReference type="EMBL" id="JAFJYH010000036">
    <property type="protein sequence ID" value="KAG4423291.1"/>
    <property type="molecule type" value="Genomic_DNA"/>
</dbReference>
<keyword evidence="2" id="KW-0521">NADP</keyword>
<evidence type="ECO:0000313" key="5">
    <source>
        <dbReference type="Proteomes" id="UP000664132"/>
    </source>
</evidence>
<dbReference type="Gene3D" id="3.90.25.10">
    <property type="entry name" value="UDP-galactose 4-epimerase, domain 1"/>
    <property type="match status" value="1"/>
</dbReference>
<dbReference type="SUPFAM" id="SSF51735">
    <property type="entry name" value="NAD(P)-binding Rossmann-fold domains"/>
    <property type="match status" value="1"/>
</dbReference>
<sequence>MSKLLTVFGATGQQGGSLIDYVLKNTELSSMYRVRGITRDRSNPTAVALKARGVEVIEADLDKPATLIPALAGSYAVFGVTNYWERASKEVEIAQGKAIADASVAAGAELLIWSSLPSVTKLSNRRATFKHFDSKAEVEEYIRTLTILSAFFMAGWYMQNHIGYMRPQPVGDGTYNLSQTFAPNATLPMIDITDTGKFIAPILLDPAKYNGKNFTCATKFLSPLQLVDGWTKVTGKTVRYSMVSPDEMASEAMTPEMRAELKKSANLINEFSYFGPNGQADLEWTQAQVKDNLTTWEEFVKSNEPWFGDV</sequence>
<evidence type="ECO:0000313" key="4">
    <source>
        <dbReference type="EMBL" id="KAG4423291.1"/>
    </source>
</evidence>
<keyword evidence="5" id="KW-1185">Reference proteome</keyword>
<dbReference type="InterPro" id="IPR008030">
    <property type="entry name" value="NmrA-like"/>
</dbReference>
<accession>A0A8H8BTC8</accession>
<dbReference type="AlphaFoldDB" id="A0A8H8BTC8"/>
<evidence type="ECO:0000256" key="2">
    <source>
        <dbReference type="ARBA" id="ARBA00022857"/>
    </source>
</evidence>
<dbReference type="OrthoDB" id="3358371at2759"/>
<gene>
    <name evidence="4" type="ORF">IFR04_003525</name>
</gene>
<dbReference type="Gene3D" id="3.40.50.720">
    <property type="entry name" value="NAD(P)-binding Rossmann-like Domain"/>
    <property type="match status" value="1"/>
</dbReference>
<dbReference type="PANTHER" id="PTHR42748">
    <property type="entry name" value="NITROGEN METABOLITE REPRESSION PROTEIN NMRA FAMILY MEMBER"/>
    <property type="match status" value="1"/>
</dbReference>
<dbReference type="Pfam" id="PF05368">
    <property type="entry name" value="NmrA"/>
    <property type="match status" value="1"/>
</dbReference>
<organism evidence="4 5">
    <name type="scientific">Cadophora malorum</name>
    <dbReference type="NCBI Taxonomy" id="108018"/>
    <lineage>
        <taxon>Eukaryota</taxon>
        <taxon>Fungi</taxon>
        <taxon>Dikarya</taxon>
        <taxon>Ascomycota</taxon>
        <taxon>Pezizomycotina</taxon>
        <taxon>Leotiomycetes</taxon>
        <taxon>Helotiales</taxon>
        <taxon>Ploettnerulaceae</taxon>
        <taxon>Cadophora</taxon>
    </lineage>
</organism>
<feature type="domain" description="NmrA-like" evidence="3">
    <location>
        <begin position="1"/>
        <end position="300"/>
    </location>
</feature>
<dbReference type="PANTHER" id="PTHR42748:SF11">
    <property type="entry name" value="NMRA-LIKE DOMAIN-CONTAINING PROTEIN"/>
    <property type="match status" value="1"/>
</dbReference>
<name>A0A8H8BTC8_9HELO</name>